<evidence type="ECO:0000313" key="2">
    <source>
        <dbReference type="WBParaSite" id="ES5_v2.g17115.t1"/>
    </source>
</evidence>
<protein>
    <submittedName>
        <fullName evidence="2">ATP-dependent DNA helicase</fullName>
    </submittedName>
</protein>
<name>A0AC34FIM2_9BILA</name>
<dbReference type="Proteomes" id="UP000887579">
    <property type="component" value="Unplaced"/>
</dbReference>
<evidence type="ECO:0000313" key="1">
    <source>
        <dbReference type="Proteomes" id="UP000887579"/>
    </source>
</evidence>
<dbReference type="WBParaSite" id="ES5_v2.g17115.t1">
    <property type="protein sequence ID" value="ES5_v2.g17115.t1"/>
    <property type="gene ID" value="ES5_v2.g17115"/>
</dbReference>
<sequence length="1115" mass="127579">MQKAYADIMTIIENTDLPAWFITFTGNPNWPEILRNIAKGENRADVKCRVFMAKAQQFLDDLFKRNLFGKVQAYHVVMEFQKRGMPHLHVILIMDKQVGANEVDKYISARIPDLPDPKDRSEAAIQLRRLHEIIMRNNIHLCNENSGCQINGICTKGYKKPFSQSTVIHSHKPAEYQRLPPKTKNDGKKQSEKEKKKPALKTEYSDEEEFEKDIILNEDDDKAEEYFDYLDEVRKDFDLDQVEYKRLPPAPDSTEITDENEHLFGNTYLKEIKKGVYVEIDDGHIVPYNPFLSLRYDCHINVECTVGQTASPKYTCKYTTKLGEVICAKGYKLKDKEKESDPDVIDFNEAEQHILARIMTACEAWMRLNNTWIIKQSHIVETLYVHLENEESVYFKEGDEEKAVEKQDKSTLLAFFRLCESDAVARNYTYGEIPLHYRYLKKEGVWVKRIRNPQKFFVRVHHVPPREVELYALRVLLMNVKGPTSFKNLKTVEEEECKTFVAAAQKLGLWDSEEIHFQVIEEAIREMRSAKQQKHFLAMVIAHNRPSNADKFIDHFLNTIFLPYGMLPTDQIEQRKHKALCYLEYIFQKMDTSCRRLGLTVPDSFENNYDSSEAEREFDDFEDLMVEGKKVSPQVYAEAQRTKLEKSEDQINAFNYIWDTVVNQTGEFMMLQGEGGAGKTFVYNTLIDYCIAHGKKVLACASTGIAATLLKGGMTAHSAFCIPKELDHETPPRIGGETKKGQLLASADLIIIDEVSMLHKDVLKFIDRTLRDLKDKTKLFGGAAVLIGGDWKQLTPVVPKAQAPKIIESSVKNWKEFQNVKHLNLTKNMRVNPNELHFVELLKTIGNGDKSIFIPGSDCTISVDPENAVKNVTELINFCFEQEWLQNPEENIENLCGSAILCPTNTVVQKVNIDLLSCLVGEQKIYLSRDTPFTDNVVNPIDDNVDDYSIEAMHKIETAGMPPHELKIKKGAIVMLIKNLSVFTGLCNGTRMQIIDFTDEFLKCKILSGPRSKANELIYLPRCKFEYGGCLSEPGVRFTRTQFPVKLSFAISINKAQGQTLNRVGLLFCHGKECFSHGQLYTAMSRVRTKASLKILPALPLKLTTKNIVFHQLLI</sequence>
<reference evidence="2" key="1">
    <citation type="submission" date="2022-11" db="UniProtKB">
        <authorList>
            <consortium name="WormBaseParasite"/>
        </authorList>
    </citation>
    <scope>IDENTIFICATION</scope>
</reference>
<accession>A0AC34FIM2</accession>
<proteinExistence type="predicted"/>
<organism evidence="1 2">
    <name type="scientific">Panagrolaimus sp. ES5</name>
    <dbReference type="NCBI Taxonomy" id="591445"/>
    <lineage>
        <taxon>Eukaryota</taxon>
        <taxon>Metazoa</taxon>
        <taxon>Ecdysozoa</taxon>
        <taxon>Nematoda</taxon>
        <taxon>Chromadorea</taxon>
        <taxon>Rhabditida</taxon>
        <taxon>Tylenchina</taxon>
        <taxon>Panagrolaimomorpha</taxon>
        <taxon>Panagrolaimoidea</taxon>
        <taxon>Panagrolaimidae</taxon>
        <taxon>Panagrolaimus</taxon>
    </lineage>
</organism>